<evidence type="ECO:0000256" key="10">
    <source>
        <dbReference type="ARBA" id="ARBA00022723"/>
    </source>
</evidence>
<evidence type="ECO:0000256" key="2">
    <source>
        <dbReference type="ARBA" id="ARBA00002714"/>
    </source>
</evidence>
<evidence type="ECO:0000256" key="21">
    <source>
        <dbReference type="ARBA" id="ARBA00049161"/>
    </source>
</evidence>
<evidence type="ECO:0000256" key="13">
    <source>
        <dbReference type="ARBA" id="ARBA00022842"/>
    </source>
</evidence>
<keyword evidence="9 22" id="KW-0436">Ligase</keyword>
<dbReference type="Pfam" id="PF02875">
    <property type="entry name" value="Mur_ligase_C"/>
    <property type="match status" value="1"/>
</dbReference>
<dbReference type="InterPro" id="IPR004101">
    <property type="entry name" value="Mur_ligase_C"/>
</dbReference>
<evidence type="ECO:0000256" key="17">
    <source>
        <dbReference type="ARBA" id="ARBA00032510"/>
    </source>
</evidence>
<name>A0A1Y2K6G4_9PROT</name>
<evidence type="ECO:0000256" key="15">
    <source>
        <dbReference type="ARBA" id="ARBA00030048"/>
    </source>
</evidence>
<evidence type="ECO:0000256" key="20">
    <source>
        <dbReference type="ARBA" id="ARBA00049035"/>
    </source>
</evidence>
<evidence type="ECO:0000256" key="5">
    <source>
        <dbReference type="ARBA" id="ARBA00008276"/>
    </source>
</evidence>
<dbReference type="PANTHER" id="PTHR11136:SF0">
    <property type="entry name" value="DIHYDROFOLATE SYNTHETASE-RELATED"/>
    <property type="match status" value="1"/>
</dbReference>
<dbReference type="EC" id="6.3.2.17" evidence="7"/>
<evidence type="ECO:0000256" key="6">
    <source>
        <dbReference type="ARBA" id="ARBA00013023"/>
    </source>
</evidence>
<proteinExistence type="inferred from homology"/>
<dbReference type="SUPFAM" id="SSF53623">
    <property type="entry name" value="MurD-like peptide ligases, catalytic domain"/>
    <property type="match status" value="1"/>
</dbReference>
<dbReference type="PIRSF" id="PIRSF001563">
    <property type="entry name" value="Folylpolyglu_synth"/>
    <property type="match status" value="1"/>
</dbReference>
<dbReference type="PANTHER" id="PTHR11136">
    <property type="entry name" value="FOLYLPOLYGLUTAMATE SYNTHASE-RELATED"/>
    <property type="match status" value="1"/>
</dbReference>
<dbReference type="STRING" id="1434232.MAIT1_03429"/>
<dbReference type="Gene3D" id="3.90.190.20">
    <property type="entry name" value="Mur ligase, C-terminal domain"/>
    <property type="match status" value="1"/>
</dbReference>
<dbReference type="GO" id="GO:0008841">
    <property type="term" value="F:dihydrofolate synthase activity"/>
    <property type="evidence" value="ECO:0007669"/>
    <property type="project" value="UniProtKB-EC"/>
</dbReference>
<evidence type="ECO:0000256" key="4">
    <source>
        <dbReference type="ARBA" id="ARBA00005150"/>
    </source>
</evidence>
<keyword evidence="14" id="KW-0289">Folate biosynthesis</keyword>
<dbReference type="AlphaFoldDB" id="A0A1Y2K6G4"/>
<dbReference type="EC" id="6.3.2.12" evidence="6"/>
<evidence type="ECO:0000256" key="1">
    <source>
        <dbReference type="ARBA" id="ARBA00001946"/>
    </source>
</evidence>
<dbReference type="InterPro" id="IPR036615">
    <property type="entry name" value="Mur_ligase_C_dom_sf"/>
</dbReference>
<evidence type="ECO:0000256" key="12">
    <source>
        <dbReference type="ARBA" id="ARBA00022840"/>
    </source>
</evidence>
<comment type="caution">
    <text evidence="24">The sequence shown here is derived from an EMBL/GenBank/DDBJ whole genome shotgun (WGS) entry which is preliminary data.</text>
</comment>
<keyword evidence="10" id="KW-0479">Metal-binding</keyword>
<comment type="cofactor">
    <cofactor evidence="1">
        <name>Mg(2+)</name>
        <dbReference type="ChEBI" id="CHEBI:18420"/>
    </cofactor>
</comment>
<evidence type="ECO:0000259" key="23">
    <source>
        <dbReference type="Pfam" id="PF02875"/>
    </source>
</evidence>
<dbReference type="OrthoDB" id="9809356at2"/>
<evidence type="ECO:0000256" key="19">
    <source>
        <dbReference type="ARBA" id="ARBA00047808"/>
    </source>
</evidence>
<sequence length="419" mass="44223">MEPSGSERLIRPGLERVVALLDALGGPQRSLRHVVHVAGTNGKGSVLAFLEAILKAAGIPSGVYTSPHLHRFNERIRVAGAPIDDAALDRYLAAVRRADPNELATYFEQATAAALLHFADWAALRPGGAPAPVLLETGLGGRLDATNVFPAPLLTAITPIALDHADYLGQTIEAVAAEKAGILKAGVTAVVHPGSLAARNVIAAQAEAAGAPLWLAQRDYRYDMAFEAHSWRYEDAFGQLVLPRPGLVGQHQMHNAAQAVAMARLLRANQGWRLPNEAVCEAVAQAQWPGRLQRIATEPEVWLDGAHNAHAAQAAAAFFAETPGRKPTLLFAVMSDKDLPSIIDAWRDGVEAVVCVGLDDARALDPHRCANTWRAAGVPAHEAPDIPAGLALARDLTGHGGRVAATGSLYLVGALLSAL</sequence>
<feature type="domain" description="Mur ligase C-terminal" evidence="23">
    <location>
        <begin position="290"/>
        <end position="408"/>
    </location>
</feature>
<comment type="catalytic activity">
    <reaction evidence="21">
        <text>7,8-dihydropteroate + L-glutamate + ATP = 7,8-dihydrofolate + ADP + phosphate + H(+)</text>
        <dbReference type="Rhea" id="RHEA:23584"/>
        <dbReference type="ChEBI" id="CHEBI:15378"/>
        <dbReference type="ChEBI" id="CHEBI:17839"/>
        <dbReference type="ChEBI" id="CHEBI:29985"/>
        <dbReference type="ChEBI" id="CHEBI:30616"/>
        <dbReference type="ChEBI" id="CHEBI:43474"/>
        <dbReference type="ChEBI" id="CHEBI:57451"/>
        <dbReference type="ChEBI" id="CHEBI:456216"/>
        <dbReference type="EC" id="6.3.2.12"/>
    </reaction>
</comment>
<dbReference type="GO" id="GO:0005737">
    <property type="term" value="C:cytoplasm"/>
    <property type="evidence" value="ECO:0007669"/>
    <property type="project" value="TreeGrafter"/>
</dbReference>
<protein>
    <recommendedName>
        <fullName evidence="8">Dihydrofolate synthase/folylpolyglutamate synthase</fullName>
        <ecNumber evidence="6">6.3.2.12</ecNumber>
        <ecNumber evidence="7">6.3.2.17</ecNumber>
    </recommendedName>
    <alternativeName>
        <fullName evidence="17">Folylpoly-gamma-glutamate synthetase-dihydrofolate synthetase</fullName>
    </alternativeName>
    <alternativeName>
        <fullName evidence="15">Folylpolyglutamate synthetase</fullName>
    </alternativeName>
    <alternativeName>
        <fullName evidence="16">Tetrahydrofolylpolyglutamate synthase</fullName>
    </alternativeName>
</protein>
<dbReference type="Proteomes" id="UP000194003">
    <property type="component" value="Unassembled WGS sequence"/>
</dbReference>
<dbReference type="InterPro" id="IPR036565">
    <property type="entry name" value="Mur-like_cat_sf"/>
</dbReference>
<gene>
    <name evidence="24" type="ORF">MAIT1_03429</name>
</gene>
<dbReference type="GO" id="GO:0046656">
    <property type="term" value="P:folic acid biosynthetic process"/>
    <property type="evidence" value="ECO:0007669"/>
    <property type="project" value="UniProtKB-KW"/>
</dbReference>
<dbReference type="NCBIfam" id="TIGR01499">
    <property type="entry name" value="folC"/>
    <property type="match status" value="1"/>
</dbReference>
<accession>A0A1Y2K6G4</accession>
<comment type="catalytic activity">
    <reaction evidence="18">
        <text>(6S)-5,6,7,8-tetrahydrofolyl-(gamma-L-Glu)(n) + L-glutamate + ATP = (6S)-5,6,7,8-tetrahydrofolyl-(gamma-L-Glu)(n+1) + ADP + phosphate + H(+)</text>
        <dbReference type="Rhea" id="RHEA:10580"/>
        <dbReference type="Rhea" id="RHEA-COMP:14738"/>
        <dbReference type="Rhea" id="RHEA-COMP:14740"/>
        <dbReference type="ChEBI" id="CHEBI:15378"/>
        <dbReference type="ChEBI" id="CHEBI:29985"/>
        <dbReference type="ChEBI" id="CHEBI:30616"/>
        <dbReference type="ChEBI" id="CHEBI:43474"/>
        <dbReference type="ChEBI" id="CHEBI:141005"/>
        <dbReference type="ChEBI" id="CHEBI:456216"/>
        <dbReference type="EC" id="6.3.2.17"/>
    </reaction>
</comment>
<dbReference type="RefSeq" id="WP_085441887.1">
    <property type="nucleotide sequence ID" value="NZ_LVJN01000018.1"/>
</dbReference>
<comment type="catalytic activity">
    <reaction evidence="19">
        <text>10-formyltetrahydrofolyl-(gamma-L-Glu)(n) + L-glutamate + ATP = 10-formyltetrahydrofolyl-(gamma-L-Glu)(n+1) + ADP + phosphate + H(+)</text>
        <dbReference type="Rhea" id="RHEA:51904"/>
        <dbReference type="Rhea" id="RHEA-COMP:13088"/>
        <dbReference type="Rhea" id="RHEA-COMP:14300"/>
        <dbReference type="ChEBI" id="CHEBI:15378"/>
        <dbReference type="ChEBI" id="CHEBI:29985"/>
        <dbReference type="ChEBI" id="CHEBI:30616"/>
        <dbReference type="ChEBI" id="CHEBI:43474"/>
        <dbReference type="ChEBI" id="CHEBI:134413"/>
        <dbReference type="ChEBI" id="CHEBI:456216"/>
        <dbReference type="EC" id="6.3.2.17"/>
    </reaction>
</comment>
<dbReference type="EMBL" id="LVJN01000018">
    <property type="protein sequence ID" value="OSM05264.1"/>
    <property type="molecule type" value="Genomic_DNA"/>
</dbReference>
<evidence type="ECO:0000256" key="8">
    <source>
        <dbReference type="ARBA" id="ARBA00019357"/>
    </source>
</evidence>
<dbReference type="GO" id="GO:0004326">
    <property type="term" value="F:tetrahydrofolylpolyglutamate synthase activity"/>
    <property type="evidence" value="ECO:0007669"/>
    <property type="project" value="UniProtKB-EC"/>
</dbReference>
<organism evidence="24 25">
    <name type="scientific">Magnetofaba australis IT-1</name>
    <dbReference type="NCBI Taxonomy" id="1434232"/>
    <lineage>
        <taxon>Bacteria</taxon>
        <taxon>Pseudomonadati</taxon>
        <taxon>Pseudomonadota</taxon>
        <taxon>Magnetococcia</taxon>
        <taxon>Magnetococcales</taxon>
        <taxon>Magnetococcaceae</taxon>
        <taxon>Magnetofaba</taxon>
    </lineage>
</organism>
<dbReference type="SUPFAM" id="SSF53244">
    <property type="entry name" value="MurD-like peptide ligases, peptide-binding domain"/>
    <property type="match status" value="1"/>
</dbReference>
<dbReference type="Gene3D" id="3.40.1190.10">
    <property type="entry name" value="Mur-like, catalytic domain"/>
    <property type="match status" value="1"/>
</dbReference>
<reference evidence="24 25" key="1">
    <citation type="journal article" date="2016" name="BMC Genomics">
        <title>Combined genomic and structural analyses of a cultured magnetotactic bacterium reveals its niche adaptation to a dynamic environment.</title>
        <authorList>
            <person name="Araujo A.C."/>
            <person name="Morillo V."/>
            <person name="Cypriano J."/>
            <person name="Teixeira L.C."/>
            <person name="Leao P."/>
            <person name="Lyra S."/>
            <person name="Almeida L.G."/>
            <person name="Bazylinski D.A."/>
            <person name="Vasconcellos A.T."/>
            <person name="Abreu F."/>
            <person name="Lins U."/>
        </authorList>
    </citation>
    <scope>NUCLEOTIDE SEQUENCE [LARGE SCALE GENOMIC DNA]</scope>
    <source>
        <strain evidence="24 25">IT-1</strain>
    </source>
</reference>
<evidence type="ECO:0000256" key="14">
    <source>
        <dbReference type="ARBA" id="ARBA00022909"/>
    </source>
</evidence>
<dbReference type="GO" id="GO:0005524">
    <property type="term" value="F:ATP binding"/>
    <property type="evidence" value="ECO:0007669"/>
    <property type="project" value="UniProtKB-KW"/>
</dbReference>
<keyword evidence="25" id="KW-1185">Reference proteome</keyword>
<evidence type="ECO:0000256" key="3">
    <source>
        <dbReference type="ARBA" id="ARBA00004799"/>
    </source>
</evidence>
<comment type="function">
    <text evidence="2">Functions in two distinct reactions of the de novo folate biosynthetic pathway. Catalyzes the addition of a glutamate residue to dihydropteroate (7,8-dihydropteroate or H2Pte) to form dihydrofolate (7,8-dihydrofolate monoglutamate or H2Pte-Glu). Also catalyzes successive additions of L-glutamate to tetrahydrofolate or 10-formyltetrahydrofolate or 5,10-methylenetetrahydrofolate, leading to folylpolyglutamate derivatives.</text>
</comment>
<comment type="pathway">
    <text evidence="3">Cofactor biosynthesis; tetrahydrofolate biosynthesis; 7,8-dihydrofolate from 2-amino-4-hydroxy-6-hydroxymethyl-7,8-dihydropteridine diphosphate and 4-aminobenzoate: step 2/2.</text>
</comment>
<evidence type="ECO:0000313" key="24">
    <source>
        <dbReference type="EMBL" id="OSM05264.1"/>
    </source>
</evidence>
<evidence type="ECO:0000256" key="7">
    <source>
        <dbReference type="ARBA" id="ARBA00013025"/>
    </source>
</evidence>
<evidence type="ECO:0000256" key="16">
    <source>
        <dbReference type="ARBA" id="ARBA00030592"/>
    </source>
</evidence>
<keyword evidence="12 22" id="KW-0067">ATP-binding</keyword>
<dbReference type="InterPro" id="IPR001645">
    <property type="entry name" value="Folylpolyglutamate_synth"/>
</dbReference>
<comment type="pathway">
    <text evidence="4">Cofactor biosynthesis; tetrahydrofolylpolyglutamate biosynthesis.</text>
</comment>
<evidence type="ECO:0000256" key="11">
    <source>
        <dbReference type="ARBA" id="ARBA00022741"/>
    </source>
</evidence>
<evidence type="ECO:0000256" key="22">
    <source>
        <dbReference type="PIRNR" id="PIRNR001563"/>
    </source>
</evidence>
<keyword evidence="13" id="KW-0460">Magnesium</keyword>
<evidence type="ECO:0000256" key="9">
    <source>
        <dbReference type="ARBA" id="ARBA00022598"/>
    </source>
</evidence>
<comment type="similarity">
    <text evidence="5 22">Belongs to the folylpolyglutamate synthase family.</text>
</comment>
<dbReference type="FunFam" id="3.40.1190.10:FF:000011">
    <property type="entry name" value="Folylpolyglutamate synthase/dihydrofolate synthase"/>
    <property type="match status" value="1"/>
</dbReference>
<keyword evidence="11 22" id="KW-0547">Nucleotide-binding</keyword>
<evidence type="ECO:0000313" key="25">
    <source>
        <dbReference type="Proteomes" id="UP000194003"/>
    </source>
</evidence>
<evidence type="ECO:0000256" key="18">
    <source>
        <dbReference type="ARBA" id="ARBA00047493"/>
    </source>
</evidence>
<comment type="catalytic activity">
    <reaction evidence="20">
        <text>(6R)-5,10-methylenetetrahydrofolyl-(gamma-L-Glu)(n) + L-glutamate + ATP = (6R)-5,10-methylenetetrahydrofolyl-(gamma-L-Glu)(n+1) + ADP + phosphate + H(+)</text>
        <dbReference type="Rhea" id="RHEA:51912"/>
        <dbReference type="Rhea" id="RHEA-COMP:13257"/>
        <dbReference type="Rhea" id="RHEA-COMP:13258"/>
        <dbReference type="ChEBI" id="CHEBI:15378"/>
        <dbReference type="ChEBI" id="CHEBI:29985"/>
        <dbReference type="ChEBI" id="CHEBI:30616"/>
        <dbReference type="ChEBI" id="CHEBI:43474"/>
        <dbReference type="ChEBI" id="CHEBI:136572"/>
        <dbReference type="ChEBI" id="CHEBI:456216"/>
        <dbReference type="EC" id="6.3.2.17"/>
    </reaction>
</comment>
<dbReference type="GO" id="GO:0046872">
    <property type="term" value="F:metal ion binding"/>
    <property type="evidence" value="ECO:0007669"/>
    <property type="project" value="UniProtKB-KW"/>
</dbReference>